<dbReference type="GO" id="GO:0006567">
    <property type="term" value="P:L-threonine catabolic process"/>
    <property type="evidence" value="ECO:0007669"/>
    <property type="project" value="UniProtKB-UniRule"/>
</dbReference>
<dbReference type="STRING" id="665126.ABB55_08605"/>
<protein>
    <recommendedName>
        <fullName evidence="5">L-threonine aldolase</fullName>
        <ecNumber evidence="5">4.1.2.48</ecNumber>
    </recommendedName>
</protein>
<evidence type="ECO:0000313" key="7">
    <source>
        <dbReference type="EMBL" id="KPL52285.1"/>
    </source>
</evidence>
<comment type="similarity">
    <text evidence="2 5">Belongs to the threonine aldolase family.</text>
</comment>
<evidence type="ECO:0000256" key="5">
    <source>
        <dbReference type="PIRNR" id="PIRNR038940"/>
    </source>
</evidence>
<comment type="function">
    <text evidence="5">Catalyzes the cleavage of L-allo-threonine and L-threonine to glycine and acetaldehyde.</text>
</comment>
<reference evidence="7 8" key="1">
    <citation type="submission" date="2015-09" db="EMBL/GenBank/DDBJ databases">
        <authorList>
            <person name="Jackson K.R."/>
            <person name="Lunt B.L."/>
            <person name="Fisher J.N.B."/>
            <person name="Gardner A.V."/>
            <person name="Bailey M.E."/>
            <person name="Deus L.M."/>
            <person name="Earl A.S."/>
            <person name="Gibby P.D."/>
            <person name="Hartmann K.A."/>
            <person name="Liu J.E."/>
            <person name="Manci A.M."/>
            <person name="Nielsen D.A."/>
            <person name="Solomon M.B."/>
            <person name="Breakwell D.P."/>
            <person name="Burnett S.H."/>
            <person name="Grose J.H."/>
        </authorList>
    </citation>
    <scope>NUCLEOTIDE SEQUENCE [LARGE SCALE GENOMIC DNA]</scope>
    <source>
        <strain evidence="7 8">16</strain>
    </source>
</reference>
<dbReference type="SUPFAM" id="SSF53383">
    <property type="entry name" value="PLP-dependent transferases"/>
    <property type="match status" value="1"/>
</dbReference>
<dbReference type="PIRSF" id="PIRSF038940">
    <property type="entry name" value="Low_specificity_LTA"/>
    <property type="match status" value="1"/>
</dbReference>
<dbReference type="InterPro" id="IPR026273">
    <property type="entry name" value="Low_specificity_L-TA_bact"/>
</dbReference>
<keyword evidence="4 5" id="KW-0663">Pyridoxal phosphate</keyword>
<dbReference type="InterPro" id="IPR001597">
    <property type="entry name" value="ArAA_b-elim_lyase/Thr_aldolase"/>
</dbReference>
<proteinExistence type="inferred from homology"/>
<evidence type="ECO:0000259" key="6">
    <source>
        <dbReference type="Pfam" id="PF01212"/>
    </source>
</evidence>
<comment type="catalytic activity">
    <reaction evidence="5">
        <text>L-threonine = acetaldehyde + glycine</text>
        <dbReference type="Rhea" id="RHEA:19625"/>
        <dbReference type="ChEBI" id="CHEBI:15343"/>
        <dbReference type="ChEBI" id="CHEBI:57305"/>
        <dbReference type="ChEBI" id="CHEBI:57926"/>
        <dbReference type="EC" id="4.1.2.48"/>
    </reaction>
</comment>
<evidence type="ECO:0000256" key="2">
    <source>
        <dbReference type="ARBA" id="ARBA00006966"/>
    </source>
</evidence>
<keyword evidence="8" id="KW-1185">Reference proteome</keyword>
<dbReference type="PANTHER" id="PTHR48097:SF5">
    <property type="entry name" value="LOW SPECIFICITY L-THREONINE ALDOLASE"/>
    <property type="match status" value="1"/>
</dbReference>
<accession>A0A0P6WC94</accession>
<comment type="catalytic activity">
    <reaction evidence="5">
        <text>L-allo-threonine = acetaldehyde + glycine</text>
        <dbReference type="Rhea" id="RHEA:26209"/>
        <dbReference type="ChEBI" id="CHEBI:15343"/>
        <dbReference type="ChEBI" id="CHEBI:57305"/>
        <dbReference type="ChEBI" id="CHEBI:58585"/>
        <dbReference type="EC" id="4.1.2.48"/>
    </reaction>
</comment>
<dbReference type="EC" id="4.1.2.48" evidence="5"/>
<comment type="caution">
    <text evidence="7">The sequence shown here is derived from an EMBL/GenBank/DDBJ whole genome shotgun (WGS) entry which is preliminary data.</text>
</comment>
<dbReference type="InterPro" id="IPR015422">
    <property type="entry name" value="PyrdxlP-dep_Trfase_small"/>
</dbReference>
<name>A0A0P6WC94_9HYPH</name>
<dbReference type="Pfam" id="PF01212">
    <property type="entry name" value="Beta_elim_lyase"/>
    <property type="match status" value="1"/>
</dbReference>
<evidence type="ECO:0000256" key="3">
    <source>
        <dbReference type="ARBA" id="ARBA00011881"/>
    </source>
</evidence>
<comment type="cofactor">
    <cofactor evidence="1 5">
        <name>pyridoxal 5'-phosphate</name>
        <dbReference type="ChEBI" id="CHEBI:597326"/>
    </cofactor>
</comment>
<organism evidence="7 8">
    <name type="scientific">Prosthecodimorpha hirschii</name>
    <dbReference type="NCBI Taxonomy" id="665126"/>
    <lineage>
        <taxon>Bacteria</taxon>
        <taxon>Pseudomonadati</taxon>
        <taxon>Pseudomonadota</taxon>
        <taxon>Alphaproteobacteria</taxon>
        <taxon>Hyphomicrobiales</taxon>
        <taxon>Ancalomicrobiaceae</taxon>
        <taxon>Prosthecodimorpha</taxon>
    </lineage>
</organism>
<dbReference type="AlphaFoldDB" id="A0A0P6WC94"/>
<sequence>MIFASDNWAGASEAVMAALVAANQGPAPAYGNDEITRRLEVRMSDLFERDVAVFLVATGTAANALATAAFAPPWGAILAHRDAHLNVDECGAPEFFAGTKVVGLAGARGKIDPRGLVEALDDMPAGVVHHVQPAVLSLTQSTELGTVYTADEVAELAGIVKNRNIAVHMDGARFANAISSLQVAPSTLTWRAGVDVLSFGATKGGALMAEAIVLFDRSRQEALGYLRKRAAQLVSKHRFVAAQFDAWLDGEHWLDLADHANAMATRLAAGLDGASAARLAWMPEANEVFAFMAPTTAAALRAEGATFYEWPASGLAVADRPRPGEVLYRLVTSFRTEPAEVDRFVALVGGAPAMRQDGLETGRNC</sequence>
<dbReference type="GO" id="GO:0008732">
    <property type="term" value="F:L-allo-threonine aldolase activity"/>
    <property type="evidence" value="ECO:0007669"/>
    <property type="project" value="RHEA"/>
</dbReference>
<dbReference type="InterPro" id="IPR015421">
    <property type="entry name" value="PyrdxlP-dep_Trfase_major"/>
</dbReference>
<evidence type="ECO:0000313" key="8">
    <source>
        <dbReference type="Proteomes" id="UP000048984"/>
    </source>
</evidence>
<gene>
    <name evidence="7" type="ORF">ABB55_08605</name>
</gene>
<dbReference type="InterPro" id="IPR015424">
    <property type="entry name" value="PyrdxlP-dep_Trfase"/>
</dbReference>
<dbReference type="PANTHER" id="PTHR48097">
    <property type="entry name" value="L-THREONINE ALDOLASE-RELATED"/>
    <property type="match status" value="1"/>
</dbReference>
<dbReference type="Gene3D" id="3.40.640.10">
    <property type="entry name" value="Type I PLP-dependent aspartate aminotransferase-like (Major domain)"/>
    <property type="match status" value="1"/>
</dbReference>
<dbReference type="RefSeq" id="WP_054358448.1">
    <property type="nucleotide sequence ID" value="NZ_LJYW01000001.1"/>
</dbReference>
<reference evidence="7 8" key="2">
    <citation type="submission" date="2015-10" db="EMBL/GenBank/DDBJ databases">
        <title>Draft Genome Sequence of Prosthecomicrobium hirschii ATCC 27832.</title>
        <authorList>
            <person name="Daniel J."/>
            <person name="Givan S.A."/>
            <person name="Brun Y.V."/>
            <person name="Brown P.J."/>
        </authorList>
    </citation>
    <scope>NUCLEOTIDE SEQUENCE [LARGE SCALE GENOMIC DNA]</scope>
    <source>
        <strain evidence="7 8">16</strain>
    </source>
</reference>
<evidence type="ECO:0000256" key="4">
    <source>
        <dbReference type="ARBA" id="ARBA00022898"/>
    </source>
</evidence>
<evidence type="ECO:0000256" key="1">
    <source>
        <dbReference type="ARBA" id="ARBA00001933"/>
    </source>
</evidence>
<dbReference type="Gene3D" id="3.90.1150.10">
    <property type="entry name" value="Aspartate Aminotransferase, domain 1"/>
    <property type="match status" value="1"/>
</dbReference>
<feature type="domain" description="Aromatic amino acid beta-eliminating lyase/threonine aldolase" evidence="6">
    <location>
        <begin position="3"/>
        <end position="293"/>
    </location>
</feature>
<keyword evidence="5" id="KW-0456">Lyase</keyword>
<dbReference type="Proteomes" id="UP000048984">
    <property type="component" value="Unassembled WGS sequence"/>
</dbReference>
<dbReference type="EMBL" id="LJYW01000001">
    <property type="protein sequence ID" value="KPL52285.1"/>
    <property type="molecule type" value="Genomic_DNA"/>
</dbReference>
<comment type="subunit">
    <text evidence="3">Homotetramer.</text>
</comment>